<keyword evidence="2" id="KW-0812">Transmembrane</keyword>
<evidence type="ECO:0000313" key="4">
    <source>
        <dbReference type="EMBL" id="GMS87200.1"/>
    </source>
</evidence>
<evidence type="ECO:0000256" key="1">
    <source>
        <dbReference type="SAM" id="MobiDB-lite"/>
    </source>
</evidence>
<sequence>LLLLLLLLAVCGCSSLGRMVALQGRLVHGAARLRLLHAVHALLLLLLLHHHVMLLLLLQAGWVHAAPRSCCGLLLLHVRHLLLALQHHLVLLLLMVDGSSGALLPGRRHSSRSARPASVPSNASCSSSRSRHAVHDDDDDARLITDGDGCNKMNRLPSSNYQWLFRKSKVLHRTT</sequence>
<dbReference type="EMBL" id="BTSX01000003">
    <property type="protein sequence ID" value="GMS87200.1"/>
    <property type="molecule type" value="Genomic_DNA"/>
</dbReference>
<keyword evidence="2" id="KW-0472">Membrane</keyword>
<keyword evidence="2" id="KW-1133">Transmembrane helix</keyword>
<feature type="compositionally biased region" description="Low complexity" evidence="1">
    <location>
        <begin position="113"/>
        <end position="128"/>
    </location>
</feature>
<comment type="caution">
    <text evidence="4">The sequence shown here is derived from an EMBL/GenBank/DDBJ whole genome shotgun (WGS) entry which is preliminary data.</text>
</comment>
<feature type="region of interest" description="Disordered" evidence="1">
    <location>
        <begin position="107"/>
        <end position="140"/>
    </location>
</feature>
<feature type="signal peptide" evidence="3">
    <location>
        <begin position="1"/>
        <end position="15"/>
    </location>
</feature>
<keyword evidence="3" id="KW-0732">Signal</keyword>
<gene>
    <name evidence="4" type="ORF">PENTCL1PPCAC_9375</name>
</gene>
<feature type="chain" id="PRO_5043461890" description="G protein-coupled receptor" evidence="3">
    <location>
        <begin position="16"/>
        <end position="175"/>
    </location>
</feature>
<dbReference type="Proteomes" id="UP001432027">
    <property type="component" value="Unassembled WGS sequence"/>
</dbReference>
<feature type="non-terminal residue" evidence="4">
    <location>
        <position position="1"/>
    </location>
</feature>
<evidence type="ECO:0000256" key="2">
    <source>
        <dbReference type="SAM" id="Phobius"/>
    </source>
</evidence>
<name>A0AAV5SVQ8_9BILA</name>
<organism evidence="4 5">
    <name type="scientific">Pristionchus entomophagus</name>
    <dbReference type="NCBI Taxonomy" id="358040"/>
    <lineage>
        <taxon>Eukaryota</taxon>
        <taxon>Metazoa</taxon>
        <taxon>Ecdysozoa</taxon>
        <taxon>Nematoda</taxon>
        <taxon>Chromadorea</taxon>
        <taxon>Rhabditida</taxon>
        <taxon>Rhabditina</taxon>
        <taxon>Diplogasteromorpha</taxon>
        <taxon>Diplogasteroidea</taxon>
        <taxon>Neodiplogasteridae</taxon>
        <taxon>Pristionchus</taxon>
    </lineage>
</organism>
<reference evidence="4" key="1">
    <citation type="submission" date="2023-10" db="EMBL/GenBank/DDBJ databases">
        <title>Genome assembly of Pristionchus species.</title>
        <authorList>
            <person name="Yoshida K."/>
            <person name="Sommer R.J."/>
        </authorList>
    </citation>
    <scope>NUCLEOTIDE SEQUENCE</scope>
    <source>
        <strain evidence="4">RS0144</strain>
    </source>
</reference>
<evidence type="ECO:0008006" key="6">
    <source>
        <dbReference type="Google" id="ProtNLM"/>
    </source>
</evidence>
<keyword evidence="5" id="KW-1185">Reference proteome</keyword>
<evidence type="ECO:0000313" key="5">
    <source>
        <dbReference type="Proteomes" id="UP001432027"/>
    </source>
</evidence>
<protein>
    <recommendedName>
        <fullName evidence="6">G protein-coupled receptor</fullName>
    </recommendedName>
</protein>
<proteinExistence type="predicted"/>
<dbReference type="AlphaFoldDB" id="A0AAV5SVQ8"/>
<evidence type="ECO:0000256" key="3">
    <source>
        <dbReference type="SAM" id="SignalP"/>
    </source>
</evidence>
<feature type="transmembrane region" description="Helical" evidence="2">
    <location>
        <begin position="39"/>
        <end position="58"/>
    </location>
</feature>
<accession>A0AAV5SVQ8</accession>